<gene>
    <name evidence="3" type="ORF">BKG61_17655</name>
</gene>
<dbReference type="SUPFAM" id="SSF47413">
    <property type="entry name" value="lambda repressor-like DNA-binding domains"/>
    <property type="match status" value="1"/>
</dbReference>
<dbReference type="OrthoDB" id="4640903at2"/>
<dbReference type="Gene3D" id="1.10.260.40">
    <property type="entry name" value="lambda repressor-like DNA-binding domains"/>
    <property type="match status" value="1"/>
</dbReference>
<dbReference type="RefSeq" id="WP_019349110.1">
    <property type="nucleotide sequence ID" value="NZ_MLHV01000016.1"/>
</dbReference>
<accession>A0A1S1K0D3</accession>
<dbReference type="GO" id="GO:0003677">
    <property type="term" value="F:DNA binding"/>
    <property type="evidence" value="ECO:0007669"/>
    <property type="project" value="UniProtKB-KW"/>
</dbReference>
<dbReference type="EMBL" id="MLHV01000016">
    <property type="protein sequence ID" value="OHT97115.1"/>
    <property type="molecule type" value="Genomic_DNA"/>
</dbReference>
<dbReference type="CDD" id="cd00093">
    <property type="entry name" value="HTH_XRE"/>
    <property type="match status" value="1"/>
</dbReference>
<dbReference type="InterPro" id="IPR001387">
    <property type="entry name" value="Cro/C1-type_HTH"/>
</dbReference>
<dbReference type="GO" id="GO:0005829">
    <property type="term" value="C:cytosol"/>
    <property type="evidence" value="ECO:0007669"/>
    <property type="project" value="TreeGrafter"/>
</dbReference>
<dbReference type="Pfam" id="PF01381">
    <property type="entry name" value="HTH_3"/>
    <property type="match status" value="1"/>
</dbReference>
<dbReference type="PANTHER" id="PTHR46797:SF1">
    <property type="entry name" value="METHYLPHOSPHONATE SYNTHASE"/>
    <property type="match status" value="1"/>
</dbReference>
<keyword evidence="4" id="KW-1185">Reference proteome</keyword>
<protein>
    <recommendedName>
        <fullName evidence="2">HTH cro/C1-type domain-containing protein</fullName>
    </recommendedName>
</protein>
<keyword evidence="1" id="KW-0238">DNA-binding</keyword>
<sequence length="109" mass="12089">MTTSGARPAQCIRAQKRTRLTDARIGATIRIERQNRGISQNQLSRDTGIDVRVLSRIELGQRPCRATELSTIAAALPIPVDKLLEQARQRTITQASDGRRRKAKNSAIV</sequence>
<evidence type="ECO:0000313" key="3">
    <source>
        <dbReference type="EMBL" id="OHT97115.1"/>
    </source>
</evidence>
<dbReference type="Proteomes" id="UP000179636">
    <property type="component" value="Unassembled WGS sequence"/>
</dbReference>
<dbReference type="PANTHER" id="PTHR46797">
    <property type="entry name" value="HTH-TYPE TRANSCRIPTIONAL REGULATOR"/>
    <property type="match status" value="1"/>
</dbReference>
<dbReference type="AlphaFoldDB" id="A0A1S1K0D3"/>
<proteinExistence type="predicted"/>
<dbReference type="InterPro" id="IPR010982">
    <property type="entry name" value="Lambda_DNA-bd_dom_sf"/>
</dbReference>
<reference evidence="3 4" key="1">
    <citation type="submission" date="2016-10" db="EMBL/GenBank/DDBJ databases">
        <title>Evaluation of Human, Animal and Environmental Mycobacterium chelonae Isolates by Core Genome Phylogenomic Analysis, Targeted Gene Comparison, and Anti-microbial Susceptibility Patterns: A Tale of Mistaken Identities.</title>
        <authorList>
            <person name="Fogelson S.B."/>
            <person name="Camus A.C."/>
            <person name="Lorenz W."/>
            <person name="Vasireddy R."/>
            <person name="Vasireddy S."/>
            <person name="Smith T."/>
            <person name="Brown-Elliott B.A."/>
            <person name="Wallace R.J.Jr."/>
            <person name="Hasan N.A."/>
            <person name="Reischl U."/>
            <person name="Sanchez S."/>
        </authorList>
    </citation>
    <scope>NUCLEOTIDE SEQUENCE [LARGE SCALE GENOMIC DNA]</scope>
    <source>
        <strain evidence="3 4">24999</strain>
    </source>
</reference>
<evidence type="ECO:0000259" key="2">
    <source>
        <dbReference type="PROSITE" id="PS50943"/>
    </source>
</evidence>
<dbReference type="SMART" id="SM00530">
    <property type="entry name" value="HTH_XRE"/>
    <property type="match status" value="1"/>
</dbReference>
<dbReference type="InterPro" id="IPR050807">
    <property type="entry name" value="TransReg_Diox_bact_type"/>
</dbReference>
<organism evidence="3 4">
    <name type="scientific">Mycobacterium syngnathidarum</name>
    <dbReference type="NCBI Taxonomy" id="1908205"/>
    <lineage>
        <taxon>Bacteria</taxon>
        <taxon>Bacillati</taxon>
        <taxon>Actinomycetota</taxon>
        <taxon>Actinomycetes</taxon>
        <taxon>Mycobacteriales</taxon>
        <taxon>Mycobacteriaceae</taxon>
        <taxon>Mycobacterium</taxon>
    </lineage>
</organism>
<evidence type="ECO:0000256" key="1">
    <source>
        <dbReference type="ARBA" id="ARBA00023125"/>
    </source>
</evidence>
<dbReference type="GO" id="GO:0003700">
    <property type="term" value="F:DNA-binding transcription factor activity"/>
    <property type="evidence" value="ECO:0007669"/>
    <property type="project" value="TreeGrafter"/>
</dbReference>
<dbReference type="STRING" id="1908205.BKG60_18565"/>
<comment type="caution">
    <text evidence="3">The sequence shown here is derived from an EMBL/GenBank/DDBJ whole genome shotgun (WGS) entry which is preliminary data.</text>
</comment>
<name>A0A1S1K0D3_9MYCO</name>
<feature type="domain" description="HTH cro/C1-type" evidence="2">
    <location>
        <begin position="29"/>
        <end position="83"/>
    </location>
</feature>
<dbReference type="PROSITE" id="PS50943">
    <property type="entry name" value="HTH_CROC1"/>
    <property type="match status" value="1"/>
</dbReference>
<evidence type="ECO:0000313" key="4">
    <source>
        <dbReference type="Proteomes" id="UP000179636"/>
    </source>
</evidence>